<reference evidence="2" key="1">
    <citation type="journal article" date="2023" name="Commun. Biol.">
        <title>Genome analysis of Parmales, the sister group of diatoms, reveals the evolutionary specialization of diatoms from phago-mixotrophs to photoautotrophs.</title>
        <authorList>
            <person name="Ban H."/>
            <person name="Sato S."/>
            <person name="Yoshikawa S."/>
            <person name="Yamada K."/>
            <person name="Nakamura Y."/>
            <person name="Ichinomiya M."/>
            <person name="Sato N."/>
            <person name="Blanc-Mathieu R."/>
            <person name="Endo H."/>
            <person name="Kuwata A."/>
            <person name="Ogata H."/>
        </authorList>
    </citation>
    <scope>NUCLEOTIDE SEQUENCE [LARGE SCALE GENOMIC DNA]</scope>
    <source>
        <strain evidence="2">NIES 3699</strain>
    </source>
</reference>
<accession>A0A9W7FGB0</accession>
<comment type="caution">
    <text evidence="1">The sequence shown here is derived from an EMBL/GenBank/DDBJ whole genome shotgun (WGS) entry which is preliminary data.</text>
</comment>
<organism evidence="1 2">
    <name type="scientific">Triparma verrucosa</name>
    <dbReference type="NCBI Taxonomy" id="1606542"/>
    <lineage>
        <taxon>Eukaryota</taxon>
        <taxon>Sar</taxon>
        <taxon>Stramenopiles</taxon>
        <taxon>Ochrophyta</taxon>
        <taxon>Bolidophyceae</taxon>
        <taxon>Parmales</taxon>
        <taxon>Triparmaceae</taxon>
        <taxon>Triparma</taxon>
    </lineage>
</organism>
<name>A0A9W7FGB0_9STRA</name>
<evidence type="ECO:0000313" key="1">
    <source>
        <dbReference type="EMBL" id="GMI11784.1"/>
    </source>
</evidence>
<evidence type="ECO:0000313" key="2">
    <source>
        <dbReference type="Proteomes" id="UP001165160"/>
    </source>
</evidence>
<proteinExistence type="predicted"/>
<sequence>MARVSVVEGSTEASVARETVTIRLKKLSEWSTRLEYGCELNLGFGVSRGAQKAFVERRLDEIAGVSIYFQRLVPQGEYRVEDGIALAHDLLWNASSSKMRVKRFEEEVLPTSRALKELQEQLYWPFEAMMITALRGNLNMSKAVHTKLVCISEKEATRIGKNLIPALKSKKLVAAGVDQWRVQNRAVKELMESYDWFQPMMVELSKGIVKTAAWGLMWRVTLGAVLSVSDLATDLFVLKQFWDGGEALLLYRNAQLASLSASIGLQLMFVVGQNRKKGLMRILKESLIVLPNSCQKPDRTEVNGRKTVPPLERLKFIFS</sequence>
<dbReference type="AlphaFoldDB" id="A0A9W7FGB0"/>
<dbReference type="EMBL" id="BRXX01000433">
    <property type="protein sequence ID" value="GMI11784.1"/>
    <property type="molecule type" value="Genomic_DNA"/>
</dbReference>
<protein>
    <submittedName>
        <fullName evidence="1">Uncharacterized protein</fullName>
    </submittedName>
</protein>
<keyword evidence="2" id="KW-1185">Reference proteome</keyword>
<gene>
    <name evidence="1" type="ORF">TrVE_jg8632</name>
</gene>
<dbReference type="Proteomes" id="UP001165160">
    <property type="component" value="Unassembled WGS sequence"/>
</dbReference>